<protein>
    <submittedName>
        <fullName evidence="2">Uncharacterized protein</fullName>
    </submittedName>
</protein>
<dbReference type="Proteomes" id="UP000818624">
    <property type="component" value="Chromosome 1"/>
</dbReference>
<organism evidence="2 3">
    <name type="scientific">Malassezia furfur</name>
    <name type="common">Pityriasis versicolor infection agent</name>
    <name type="synonym">Pityrosporum furfur</name>
    <dbReference type="NCBI Taxonomy" id="55194"/>
    <lineage>
        <taxon>Eukaryota</taxon>
        <taxon>Fungi</taxon>
        <taxon>Dikarya</taxon>
        <taxon>Basidiomycota</taxon>
        <taxon>Ustilaginomycotina</taxon>
        <taxon>Malasseziomycetes</taxon>
        <taxon>Malasseziales</taxon>
        <taxon>Malasseziaceae</taxon>
        <taxon>Malassezia</taxon>
    </lineage>
</organism>
<evidence type="ECO:0000256" key="1">
    <source>
        <dbReference type="SAM" id="MobiDB-lite"/>
    </source>
</evidence>
<feature type="compositionally biased region" description="Polar residues" evidence="1">
    <location>
        <begin position="205"/>
        <end position="219"/>
    </location>
</feature>
<proteinExistence type="predicted"/>
<dbReference type="EMBL" id="CP046234">
    <property type="protein sequence ID" value="WFD46196.1"/>
    <property type="molecule type" value="Genomic_DNA"/>
</dbReference>
<gene>
    <name evidence="2" type="ORF">GLX27_000828</name>
</gene>
<accession>A0ABY8EKR2</accession>
<evidence type="ECO:0000313" key="3">
    <source>
        <dbReference type="Proteomes" id="UP000818624"/>
    </source>
</evidence>
<feature type="compositionally biased region" description="Acidic residues" evidence="1">
    <location>
        <begin position="122"/>
        <end position="140"/>
    </location>
</feature>
<evidence type="ECO:0000313" key="2">
    <source>
        <dbReference type="EMBL" id="WFD46196.1"/>
    </source>
</evidence>
<reference evidence="2 3" key="1">
    <citation type="journal article" date="2020" name="Elife">
        <title>Loss of centromere function drives karyotype evolution in closely related Malassezia species.</title>
        <authorList>
            <person name="Sankaranarayanan S.R."/>
            <person name="Ianiri G."/>
            <person name="Coelho M.A."/>
            <person name="Reza M.H."/>
            <person name="Thimmappa B.C."/>
            <person name="Ganguly P."/>
            <person name="Vadnala R.N."/>
            <person name="Sun S."/>
            <person name="Siddharthan R."/>
            <person name="Tellgren-Roth C."/>
            <person name="Dawson T.L."/>
            <person name="Heitman J."/>
            <person name="Sanyal K."/>
        </authorList>
    </citation>
    <scope>NUCLEOTIDE SEQUENCE [LARGE SCALE GENOMIC DNA]</scope>
    <source>
        <strain evidence="2">CBS14141</strain>
    </source>
</reference>
<feature type="compositionally biased region" description="Low complexity" evidence="1">
    <location>
        <begin position="195"/>
        <end position="204"/>
    </location>
</feature>
<feature type="region of interest" description="Disordered" evidence="1">
    <location>
        <begin position="46"/>
        <end position="219"/>
    </location>
</feature>
<name>A0ABY8EKR2_MALFU</name>
<sequence>MLYELPIFSTRDDRRQAFSNLRVLGICEEKSARPLQQDEENIVPLASDSMGSMGQKTISDKAGIQIRPSMSDSDEENIDKNEAITRDPNSFQGLSASGGKKVKDANEIAGPIVPVLRNEDPGVLDETDSEEYEEESEEEPNYGPYNYNMPTEEAPSYERAVSREETNAPSTFNPSDRYDLPPPIEGSAIFAAEVPAQQQASQPSRQNPTIVEQPNEGSD</sequence>
<keyword evidence="3" id="KW-1185">Reference proteome</keyword>